<sequence>MNHLLLVEDLHLVRQGLKMMIEQDETLRVIAEAGNGQEAVEAYERHMVDLVLMDIRMPVKNGLEATKEIRARHPVAKVLMLTTFDDDAYALEALKYGACGYLLKDADADYLIRAIKSVLNGGMHLDDSVAAKVMPHLLHAQPSKGAGEKIALLTKRELSIVKLVGNGKNNQEIADTLFLSVGTVKNHISQVLDKLDLRDRTQLAIYAIRQQLC</sequence>
<evidence type="ECO:0000256" key="5">
    <source>
        <dbReference type="ARBA" id="ARBA00023163"/>
    </source>
</evidence>
<dbReference type="PANTHER" id="PTHR43214">
    <property type="entry name" value="TWO-COMPONENT RESPONSE REGULATOR"/>
    <property type="match status" value="1"/>
</dbReference>
<reference evidence="10" key="1">
    <citation type="submission" date="2016-09" db="EMBL/GenBank/DDBJ databases">
        <authorList>
            <person name="Varghese N."/>
            <person name="Submissions S."/>
        </authorList>
    </citation>
    <scope>NUCLEOTIDE SEQUENCE [LARGE SCALE GENOMIC DNA]</scope>
    <source>
        <strain evidence="10">25nlg</strain>
    </source>
</reference>
<dbReference type="GO" id="GO:0000160">
    <property type="term" value="P:phosphorelay signal transduction system"/>
    <property type="evidence" value="ECO:0007669"/>
    <property type="project" value="InterPro"/>
</dbReference>
<dbReference type="PANTHER" id="PTHR43214:SF43">
    <property type="entry name" value="TWO-COMPONENT RESPONSE REGULATOR"/>
    <property type="match status" value="1"/>
</dbReference>
<dbReference type="CDD" id="cd06170">
    <property type="entry name" value="LuxR_C_like"/>
    <property type="match status" value="1"/>
</dbReference>
<dbReference type="OrthoDB" id="9780153at2"/>
<dbReference type="PRINTS" id="PR00038">
    <property type="entry name" value="HTHLUXR"/>
</dbReference>
<dbReference type="SMART" id="SM00421">
    <property type="entry name" value="HTH_LUXR"/>
    <property type="match status" value="1"/>
</dbReference>
<dbReference type="Gene3D" id="3.40.50.2300">
    <property type="match status" value="1"/>
</dbReference>
<dbReference type="Pfam" id="PF00072">
    <property type="entry name" value="Response_reg"/>
    <property type="match status" value="1"/>
</dbReference>
<evidence type="ECO:0000259" key="7">
    <source>
        <dbReference type="PROSITE" id="PS50043"/>
    </source>
</evidence>
<dbReference type="SUPFAM" id="SSF52172">
    <property type="entry name" value="CheY-like"/>
    <property type="match status" value="1"/>
</dbReference>
<dbReference type="Pfam" id="PF00196">
    <property type="entry name" value="GerE"/>
    <property type="match status" value="1"/>
</dbReference>
<dbReference type="InterPro" id="IPR058245">
    <property type="entry name" value="NreC/VraR/RcsB-like_REC"/>
</dbReference>
<dbReference type="InterPro" id="IPR000792">
    <property type="entry name" value="Tscrpt_reg_LuxR_C"/>
</dbReference>
<feature type="domain" description="HTH luxR-type" evidence="7">
    <location>
        <begin position="146"/>
        <end position="211"/>
    </location>
</feature>
<name>A0A1G6HC92_9BACI</name>
<gene>
    <name evidence="9" type="ORF">SAMN05421737_103178</name>
</gene>
<evidence type="ECO:0000256" key="4">
    <source>
        <dbReference type="ARBA" id="ARBA00023125"/>
    </source>
</evidence>
<keyword evidence="3" id="KW-0805">Transcription regulation</keyword>
<evidence type="ECO:0000256" key="1">
    <source>
        <dbReference type="ARBA" id="ARBA00004496"/>
    </source>
</evidence>
<proteinExistence type="predicted"/>
<evidence type="ECO:0000259" key="8">
    <source>
        <dbReference type="PROSITE" id="PS50110"/>
    </source>
</evidence>
<dbReference type="PROSITE" id="PS50110">
    <property type="entry name" value="RESPONSE_REGULATORY"/>
    <property type="match status" value="1"/>
</dbReference>
<feature type="domain" description="Response regulatory" evidence="8">
    <location>
        <begin position="3"/>
        <end position="119"/>
    </location>
</feature>
<evidence type="ECO:0000313" key="9">
    <source>
        <dbReference type="EMBL" id="SDB91892.1"/>
    </source>
</evidence>
<dbReference type="SMART" id="SM00448">
    <property type="entry name" value="REC"/>
    <property type="match status" value="1"/>
</dbReference>
<keyword evidence="4" id="KW-0238">DNA-binding</keyword>
<dbReference type="InterPro" id="IPR001789">
    <property type="entry name" value="Sig_transdc_resp-reg_receiver"/>
</dbReference>
<protein>
    <submittedName>
        <fullName evidence="9">Two component transcriptional regulator, LuxR family</fullName>
    </submittedName>
</protein>
<dbReference type="STRING" id="1464122.SAMN05421737_103178"/>
<dbReference type="GO" id="GO:0005737">
    <property type="term" value="C:cytoplasm"/>
    <property type="evidence" value="ECO:0007669"/>
    <property type="project" value="UniProtKB-SubCell"/>
</dbReference>
<evidence type="ECO:0000313" key="10">
    <source>
        <dbReference type="Proteomes" id="UP000242662"/>
    </source>
</evidence>
<dbReference type="Proteomes" id="UP000242662">
    <property type="component" value="Unassembled WGS sequence"/>
</dbReference>
<dbReference type="GO" id="GO:0006355">
    <property type="term" value="P:regulation of DNA-templated transcription"/>
    <property type="evidence" value="ECO:0007669"/>
    <property type="project" value="InterPro"/>
</dbReference>
<dbReference type="SUPFAM" id="SSF46894">
    <property type="entry name" value="C-terminal effector domain of the bipartite response regulators"/>
    <property type="match status" value="1"/>
</dbReference>
<comment type="subcellular location">
    <subcellularLocation>
        <location evidence="1">Cytoplasm</location>
    </subcellularLocation>
</comment>
<dbReference type="InterPro" id="IPR039420">
    <property type="entry name" value="WalR-like"/>
</dbReference>
<evidence type="ECO:0000256" key="3">
    <source>
        <dbReference type="ARBA" id="ARBA00023015"/>
    </source>
</evidence>
<dbReference type="EMBL" id="FMYM01000003">
    <property type="protein sequence ID" value="SDB91892.1"/>
    <property type="molecule type" value="Genomic_DNA"/>
</dbReference>
<keyword evidence="5" id="KW-0804">Transcription</keyword>
<dbReference type="RefSeq" id="WP_090775027.1">
    <property type="nucleotide sequence ID" value="NZ_FMYM01000003.1"/>
</dbReference>
<evidence type="ECO:0000256" key="2">
    <source>
        <dbReference type="ARBA" id="ARBA00022553"/>
    </source>
</evidence>
<accession>A0A1G6HC92</accession>
<dbReference type="CDD" id="cd17535">
    <property type="entry name" value="REC_NarL-like"/>
    <property type="match status" value="1"/>
</dbReference>
<keyword evidence="2 6" id="KW-0597">Phosphoprotein</keyword>
<dbReference type="GO" id="GO:0003677">
    <property type="term" value="F:DNA binding"/>
    <property type="evidence" value="ECO:0007669"/>
    <property type="project" value="UniProtKB-KW"/>
</dbReference>
<dbReference type="AlphaFoldDB" id="A0A1G6HC92"/>
<evidence type="ECO:0000256" key="6">
    <source>
        <dbReference type="PROSITE-ProRule" id="PRU00169"/>
    </source>
</evidence>
<keyword evidence="10" id="KW-1185">Reference proteome</keyword>
<dbReference type="InterPro" id="IPR016032">
    <property type="entry name" value="Sig_transdc_resp-reg_C-effctor"/>
</dbReference>
<feature type="modified residue" description="4-aspartylphosphate" evidence="6">
    <location>
        <position position="54"/>
    </location>
</feature>
<dbReference type="PROSITE" id="PS50043">
    <property type="entry name" value="HTH_LUXR_2"/>
    <property type="match status" value="1"/>
</dbReference>
<organism evidence="9 10">
    <name type="scientific">Shouchella lonarensis</name>
    <dbReference type="NCBI Taxonomy" id="1464122"/>
    <lineage>
        <taxon>Bacteria</taxon>
        <taxon>Bacillati</taxon>
        <taxon>Bacillota</taxon>
        <taxon>Bacilli</taxon>
        <taxon>Bacillales</taxon>
        <taxon>Bacillaceae</taxon>
        <taxon>Shouchella</taxon>
    </lineage>
</organism>
<dbReference type="InterPro" id="IPR011006">
    <property type="entry name" value="CheY-like_superfamily"/>
</dbReference>